<dbReference type="PANTHER" id="PTHR43162">
    <property type="match status" value="1"/>
</dbReference>
<accession>A0ABW5NXQ7</accession>
<dbReference type="Pfam" id="PF13460">
    <property type="entry name" value="NAD_binding_10"/>
    <property type="match status" value="1"/>
</dbReference>
<protein>
    <submittedName>
        <fullName evidence="2">NAD(P)H-binding protein</fullName>
    </submittedName>
</protein>
<name>A0ABW5NXQ7_9FLAO</name>
<keyword evidence="3" id="KW-1185">Reference proteome</keyword>
<evidence type="ECO:0000313" key="3">
    <source>
        <dbReference type="Proteomes" id="UP001597480"/>
    </source>
</evidence>
<reference evidence="3" key="1">
    <citation type="journal article" date="2019" name="Int. J. Syst. Evol. Microbiol.">
        <title>The Global Catalogue of Microorganisms (GCM) 10K type strain sequencing project: providing services to taxonomists for standard genome sequencing and annotation.</title>
        <authorList>
            <consortium name="The Broad Institute Genomics Platform"/>
            <consortium name="The Broad Institute Genome Sequencing Center for Infectious Disease"/>
            <person name="Wu L."/>
            <person name="Ma J."/>
        </authorList>
    </citation>
    <scope>NUCLEOTIDE SEQUENCE [LARGE SCALE GENOMIC DNA]</scope>
    <source>
        <strain evidence="3">KCTC 42107</strain>
    </source>
</reference>
<evidence type="ECO:0000259" key="1">
    <source>
        <dbReference type="Pfam" id="PF13460"/>
    </source>
</evidence>
<dbReference type="InterPro" id="IPR016040">
    <property type="entry name" value="NAD(P)-bd_dom"/>
</dbReference>
<gene>
    <name evidence="2" type="ORF">ACFSR3_16750</name>
</gene>
<comment type="caution">
    <text evidence="2">The sequence shown here is derived from an EMBL/GenBank/DDBJ whole genome shotgun (WGS) entry which is preliminary data.</text>
</comment>
<dbReference type="InterPro" id="IPR051604">
    <property type="entry name" value="Ergot_Alk_Oxidoreductase"/>
</dbReference>
<dbReference type="SUPFAM" id="SSF51735">
    <property type="entry name" value="NAD(P)-binding Rossmann-fold domains"/>
    <property type="match status" value="1"/>
</dbReference>
<dbReference type="EMBL" id="JBHUMD010000030">
    <property type="protein sequence ID" value="MFD2603715.1"/>
    <property type="molecule type" value="Genomic_DNA"/>
</dbReference>
<evidence type="ECO:0000313" key="2">
    <source>
        <dbReference type="EMBL" id="MFD2603715.1"/>
    </source>
</evidence>
<dbReference type="RefSeq" id="WP_379822643.1">
    <property type="nucleotide sequence ID" value="NZ_JBHUMD010000030.1"/>
</dbReference>
<dbReference type="InterPro" id="IPR036291">
    <property type="entry name" value="NAD(P)-bd_dom_sf"/>
</dbReference>
<dbReference type="Gene3D" id="3.90.25.10">
    <property type="entry name" value="UDP-galactose 4-epimerase, domain 1"/>
    <property type="match status" value="1"/>
</dbReference>
<dbReference type="Gene3D" id="3.40.50.720">
    <property type="entry name" value="NAD(P)-binding Rossmann-like Domain"/>
    <property type="match status" value="1"/>
</dbReference>
<dbReference type="PANTHER" id="PTHR43162:SF1">
    <property type="entry name" value="PRESTALK A DIFFERENTIATION PROTEIN A"/>
    <property type="match status" value="1"/>
</dbReference>
<sequence length="295" mass="31661">MKITVTGSLGNISKRLTEQLVKKGHDVTVISHNADKAAAIEGLGATPAIGSVEDEAFLKEAFTGADAVYVMIPPNAQAENLKETMKDLSDKYAKAIEATGVKYVANLSGIGAQSPEGNGPSSAFYFSEGRLNQLEGVNVLHLRPGMFYTNHHGSVGMIQRMGFMGNNFSADTIIMMSHPYDIADAAAEAFDTLSFNGKQVQYVISDEFTGGELAATLGEAFGKPELPWVVMTDDQLKQGIMQGGFSAHMAENFAEMGRAIGDGAIWEPYLADKANNFGSRKFAPFAKELAAIYNR</sequence>
<feature type="domain" description="NAD(P)-binding" evidence="1">
    <location>
        <begin position="7"/>
        <end position="115"/>
    </location>
</feature>
<proteinExistence type="predicted"/>
<organism evidence="2 3">
    <name type="scientific">Flavobacterium suzhouense</name>
    <dbReference type="NCBI Taxonomy" id="1529638"/>
    <lineage>
        <taxon>Bacteria</taxon>
        <taxon>Pseudomonadati</taxon>
        <taxon>Bacteroidota</taxon>
        <taxon>Flavobacteriia</taxon>
        <taxon>Flavobacteriales</taxon>
        <taxon>Flavobacteriaceae</taxon>
        <taxon>Flavobacterium</taxon>
    </lineage>
</organism>
<dbReference type="Proteomes" id="UP001597480">
    <property type="component" value="Unassembled WGS sequence"/>
</dbReference>